<evidence type="ECO:0000256" key="1">
    <source>
        <dbReference type="SAM" id="MobiDB-lite"/>
    </source>
</evidence>
<sequence>MANDTPDSQLSIYNQQQWLFQGEEETGDVSNSPTFSFGHLNAMMTFNMGRQSQTGHNAEETPSHALGKRRKRHMHEEAQLHRKQVKHEWTLKRQKQINVQIKRPSN</sequence>
<reference evidence="2" key="1">
    <citation type="submission" date="2021-03" db="EMBL/GenBank/DDBJ databases">
        <title>Draft genome sequence of rust myrtle Austropuccinia psidii MF-1, a brazilian biotype.</title>
        <authorList>
            <person name="Quecine M.C."/>
            <person name="Pachon D.M.R."/>
            <person name="Bonatelli M.L."/>
            <person name="Correr F.H."/>
            <person name="Franceschini L.M."/>
            <person name="Leite T.F."/>
            <person name="Margarido G.R.A."/>
            <person name="Almeida C.A."/>
            <person name="Ferrarezi J.A."/>
            <person name="Labate C.A."/>
        </authorList>
    </citation>
    <scope>NUCLEOTIDE SEQUENCE</scope>
    <source>
        <strain evidence="2">MF-1</strain>
    </source>
</reference>
<dbReference type="EMBL" id="AVOT02016281">
    <property type="protein sequence ID" value="MBW0501355.1"/>
    <property type="molecule type" value="Genomic_DNA"/>
</dbReference>
<dbReference type="AlphaFoldDB" id="A0A9Q3HGT1"/>
<evidence type="ECO:0000313" key="2">
    <source>
        <dbReference type="EMBL" id="MBW0501355.1"/>
    </source>
</evidence>
<gene>
    <name evidence="2" type="ORF">O181_041070</name>
</gene>
<name>A0A9Q3HGT1_9BASI</name>
<keyword evidence="3" id="KW-1185">Reference proteome</keyword>
<proteinExistence type="predicted"/>
<protein>
    <submittedName>
        <fullName evidence="2">Uncharacterized protein</fullName>
    </submittedName>
</protein>
<feature type="region of interest" description="Disordered" evidence="1">
    <location>
        <begin position="51"/>
        <end position="74"/>
    </location>
</feature>
<comment type="caution">
    <text evidence="2">The sequence shown here is derived from an EMBL/GenBank/DDBJ whole genome shotgun (WGS) entry which is preliminary data.</text>
</comment>
<organism evidence="2 3">
    <name type="scientific">Austropuccinia psidii MF-1</name>
    <dbReference type="NCBI Taxonomy" id="1389203"/>
    <lineage>
        <taxon>Eukaryota</taxon>
        <taxon>Fungi</taxon>
        <taxon>Dikarya</taxon>
        <taxon>Basidiomycota</taxon>
        <taxon>Pucciniomycotina</taxon>
        <taxon>Pucciniomycetes</taxon>
        <taxon>Pucciniales</taxon>
        <taxon>Sphaerophragmiaceae</taxon>
        <taxon>Austropuccinia</taxon>
    </lineage>
</organism>
<dbReference type="Proteomes" id="UP000765509">
    <property type="component" value="Unassembled WGS sequence"/>
</dbReference>
<evidence type="ECO:0000313" key="3">
    <source>
        <dbReference type="Proteomes" id="UP000765509"/>
    </source>
</evidence>
<accession>A0A9Q3HGT1</accession>